<dbReference type="GO" id="GO:0006937">
    <property type="term" value="P:regulation of muscle contraction"/>
    <property type="evidence" value="ECO:0007669"/>
    <property type="project" value="InterPro"/>
</dbReference>
<sequence>MAAHSLVDDLLRSRGLNAEDETKYLRSWEQIPIVRELRSKRLRRMSSSDSGLSIDGAEDAQTLISERLVKLDAEEAVVKVMAEKLRVKKKKISMQKSKSMRKRGSDDSEEVVDEKVESEKEEEEEEEEEEQSVIGQTPQQPEKQQQRTVKVEEPKEMTEAEAAMLSAKRRHEKEAEAQLQDYEEKRKVDKAKEMEELRLLKEKCERRRSERKEEEEAFNERRRVIEENHRKQEEERKTNIEAERKRREEERRKKQQSMAGGGFLGMDGLENGQDSNKKRNFVIPSKSERRGSTLGIAGKKDTIDLEEKEKAKKAYLAAILRECDPGNLLVNDLKAKIKQLHARVVRLEAEKYDLERRQERQEYDLKELAERQKQQTRNKALRMGLNPDEESDLSHPPKVNVASKHDRQTDHRSYGDRRHLFESPFRPRKARLVHGSGRPPADWGRKNTEELENLRKHVEGAAHHRYVEQSKVESSLPMDPIPLQVPDENENDSPNDAEEIEA</sequence>
<evidence type="ECO:0000313" key="4">
    <source>
        <dbReference type="WBParaSite" id="MBELARI_LOCUS230.1"/>
    </source>
</evidence>
<keyword evidence="3" id="KW-1185">Reference proteome</keyword>
<dbReference type="InterPro" id="IPR027707">
    <property type="entry name" value="TNNT"/>
</dbReference>
<dbReference type="PANTHER" id="PTHR11521">
    <property type="entry name" value="TROPONIN T"/>
    <property type="match status" value="1"/>
</dbReference>
<dbReference type="GO" id="GO:0006936">
    <property type="term" value="P:muscle contraction"/>
    <property type="evidence" value="ECO:0007669"/>
    <property type="project" value="TreeGrafter"/>
</dbReference>
<feature type="region of interest" description="Disordered" evidence="2">
    <location>
        <begin position="460"/>
        <end position="502"/>
    </location>
</feature>
<dbReference type="InterPro" id="IPR038077">
    <property type="entry name" value="Troponin_sf"/>
</dbReference>
<feature type="compositionally biased region" description="Basic and acidic residues" evidence="2">
    <location>
        <begin position="172"/>
        <end position="181"/>
    </location>
</feature>
<dbReference type="GO" id="GO:0005523">
    <property type="term" value="F:tropomyosin binding"/>
    <property type="evidence" value="ECO:0007669"/>
    <property type="project" value="TreeGrafter"/>
</dbReference>
<feature type="compositionally biased region" description="Basic residues" evidence="2">
    <location>
        <begin position="89"/>
        <end position="102"/>
    </location>
</feature>
<dbReference type="WBParaSite" id="MBELARI_LOCUS230.1">
    <property type="protein sequence ID" value="MBELARI_LOCUS230.1"/>
    <property type="gene ID" value="MBELARI_LOCUS230"/>
</dbReference>
<keyword evidence="1" id="KW-0175">Coiled coil</keyword>
<evidence type="ECO:0000256" key="1">
    <source>
        <dbReference type="SAM" id="Coils"/>
    </source>
</evidence>
<dbReference type="GO" id="GO:0045214">
    <property type="term" value="P:sarcomere organization"/>
    <property type="evidence" value="ECO:0007669"/>
    <property type="project" value="TreeGrafter"/>
</dbReference>
<proteinExistence type="predicted"/>
<reference evidence="4" key="1">
    <citation type="submission" date="2024-02" db="UniProtKB">
        <authorList>
            <consortium name="WormBaseParasite"/>
        </authorList>
    </citation>
    <scope>IDENTIFICATION</scope>
</reference>
<name>A0AAF3F603_9BILA</name>
<feature type="region of interest" description="Disordered" evidence="2">
    <location>
        <begin position="89"/>
        <end position="181"/>
    </location>
</feature>
<feature type="coiled-coil region" evidence="1">
    <location>
        <begin position="330"/>
        <end position="357"/>
    </location>
</feature>
<dbReference type="Gene3D" id="1.20.5.350">
    <property type="match status" value="1"/>
</dbReference>
<evidence type="ECO:0000256" key="2">
    <source>
        <dbReference type="SAM" id="MobiDB-lite"/>
    </source>
</evidence>
<evidence type="ECO:0000313" key="3">
    <source>
        <dbReference type="Proteomes" id="UP000887575"/>
    </source>
</evidence>
<dbReference type="SUPFAM" id="SSF90250">
    <property type="entry name" value="Troponin coil-coiled subunits"/>
    <property type="match status" value="1"/>
</dbReference>
<dbReference type="GO" id="GO:0005861">
    <property type="term" value="C:troponin complex"/>
    <property type="evidence" value="ECO:0007669"/>
    <property type="project" value="InterPro"/>
</dbReference>
<feature type="compositionally biased region" description="Acidic residues" evidence="2">
    <location>
        <begin position="119"/>
        <end position="131"/>
    </location>
</feature>
<feature type="region of interest" description="Disordered" evidence="2">
    <location>
        <begin position="383"/>
        <end position="445"/>
    </location>
</feature>
<organism evidence="3 4">
    <name type="scientific">Mesorhabditis belari</name>
    <dbReference type="NCBI Taxonomy" id="2138241"/>
    <lineage>
        <taxon>Eukaryota</taxon>
        <taxon>Metazoa</taxon>
        <taxon>Ecdysozoa</taxon>
        <taxon>Nematoda</taxon>
        <taxon>Chromadorea</taxon>
        <taxon>Rhabditida</taxon>
        <taxon>Rhabditina</taxon>
        <taxon>Rhabditomorpha</taxon>
        <taxon>Rhabditoidea</taxon>
        <taxon>Rhabditidae</taxon>
        <taxon>Mesorhabditinae</taxon>
        <taxon>Mesorhabditis</taxon>
    </lineage>
</organism>
<accession>A0AAF3F603</accession>
<protein>
    <recommendedName>
        <fullName evidence="5">Troponin T</fullName>
    </recommendedName>
</protein>
<feature type="compositionally biased region" description="Basic and acidic residues" evidence="2">
    <location>
        <begin position="403"/>
        <end position="421"/>
    </location>
</feature>
<feature type="compositionally biased region" description="Basic and acidic residues" evidence="2">
    <location>
        <begin position="460"/>
        <end position="471"/>
    </location>
</feature>
<feature type="compositionally biased region" description="Basic and acidic residues" evidence="2">
    <location>
        <begin position="149"/>
        <end position="158"/>
    </location>
</feature>
<dbReference type="PANTHER" id="PTHR11521:SF1">
    <property type="entry name" value="TROPONIN T, SKELETAL MUSCLE"/>
    <property type="match status" value="1"/>
</dbReference>
<feature type="compositionally biased region" description="Basic and acidic residues" evidence="2">
    <location>
        <begin position="204"/>
        <end position="252"/>
    </location>
</feature>
<dbReference type="AlphaFoldDB" id="A0AAF3F603"/>
<dbReference type="Proteomes" id="UP000887575">
    <property type="component" value="Unassembled WGS sequence"/>
</dbReference>
<evidence type="ECO:0008006" key="5">
    <source>
        <dbReference type="Google" id="ProtNLM"/>
    </source>
</evidence>
<feature type="region of interest" description="Disordered" evidence="2">
    <location>
        <begin position="204"/>
        <end position="297"/>
    </location>
</feature>
<feature type="compositionally biased region" description="Acidic residues" evidence="2">
    <location>
        <begin position="487"/>
        <end position="502"/>
    </location>
</feature>